<organism evidence="2 3">
    <name type="scientific">Lamprobacter modestohalophilus</name>
    <dbReference type="NCBI Taxonomy" id="1064514"/>
    <lineage>
        <taxon>Bacteria</taxon>
        <taxon>Pseudomonadati</taxon>
        <taxon>Pseudomonadota</taxon>
        <taxon>Gammaproteobacteria</taxon>
        <taxon>Chromatiales</taxon>
        <taxon>Chromatiaceae</taxon>
        <taxon>Lamprobacter</taxon>
    </lineage>
</organism>
<dbReference type="InterPro" id="IPR002725">
    <property type="entry name" value="YgjP-like_metallopeptidase"/>
</dbReference>
<evidence type="ECO:0000313" key="3">
    <source>
        <dbReference type="Proteomes" id="UP001138768"/>
    </source>
</evidence>
<dbReference type="EMBL" id="NRRY01000013">
    <property type="protein sequence ID" value="MBK1618732.1"/>
    <property type="molecule type" value="Genomic_DNA"/>
</dbReference>
<reference evidence="2 3" key="1">
    <citation type="journal article" date="2020" name="Microorganisms">
        <title>Osmotic Adaptation and Compatible Solute Biosynthesis of Phototrophic Bacteria as Revealed from Genome Analyses.</title>
        <authorList>
            <person name="Imhoff J.F."/>
            <person name="Rahn T."/>
            <person name="Kunzel S."/>
            <person name="Keller A."/>
            <person name="Neulinger S.C."/>
        </authorList>
    </citation>
    <scope>NUCLEOTIDE SEQUENCE [LARGE SCALE GENOMIC DNA]</scope>
    <source>
        <strain evidence="2 3">DSM 25653</strain>
    </source>
</reference>
<dbReference type="PANTHER" id="PTHR30399:SF1">
    <property type="entry name" value="UTP PYROPHOSPHATASE"/>
    <property type="match status" value="1"/>
</dbReference>
<dbReference type="Pfam" id="PF01863">
    <property type="entry name" value="YgjP-like"/>
    <property type="match status" value="1"/>
</dbReference>
<gene>
    <name evidence="2" type="ORF">CKO42_09855</name>
</gene>
<dbReference type="AlphaFoldDB" id="A0A9X0W800"/>
<dbReference type="CDD" id="cd07344">
    <property type="entry name" value="M48_yhfN_like"/>
    <property type="match status" value="1"/>
</dbReference>
<sequence>MADAARKQAFKHRVREWADRLDVKVVQLSVRPMRRKWASCSTNGRLNFNDELLGLDTGLWDYVIVHELLHFSVPNHGKLWKSLMQAHLGDYEAMEARLVDMASSARS</sequence>
<keyword evidence="2" id="KW-0378">Hydrolase</keyword>
<evidence type="ECO:0000313" key="2">
    <source>
        <dbReference type="EMBL" id="MBK1618732.1"/>
    </source>
</evidence>
<comment type="caution">
    <text evidence="2">The sequence shown here is derived from an EMBL/GenBank/DDBJ whole genome shotgun (WGS) entry which is preliminary data.</text>
</comment>
<dbReference type="RefSeq" id="WP_200242954.1">
    <property type="nucleotide sequence ID" value="NZ_NRRY01000013.1"/>
</dbReference>
<dbReference type="PANTHER" id="PTHR30399">
    <property type="entry name" value="UNCHARACTERIZED PROTEIN YGJP"/>
    <property type="match status" value="1"/>
</dbReference>
<evidence type="ECO:0000259" key="1">
    <source>
        <dbReference type="Pfam" id="PF01863"/>
    </source>
</evidence>
<keyword evidence="3" id="KW-1185">Reference proteome</keyword>
<dbReference type="Proteomes" id="UP001138768">
    <property type="component" value="Unassembled WGS sequence"/>
</dbReference>
<dbReference type="Gene3D" id="3.30.2010.10">
    <property type="entry name" value="Metalloproteases ('zincins'), catalytic domain"/>
    <property type="match status" value="1"/>
</dbReference>
<protein>
    <submittedName>
        <fullName evidence="2">Metal-dependent hydrolase</fullName>
    </submittedName>
</protein>
<proteinExistence type="predicted"/>
<name>A0A9X0W800_9GAMM</name>
<accession>A0A9X0W800</accession>
<dbReference type="GO" id="GO:0016787">
    <property type="term" value="F:hydrolase activity"/>
    <property type="evidence" value="ECO:0007669"/>
    <property type="project" value="UniProtKB-KW"/>
</dbReference>
<dbReference type="InterPro" id="IPR053136">
    <property type="entry name" value="UTP_pyrophosphatase-like"/>
</dbReference>
<feature type="domain" description="YgjP-like metallopeptidase" evidence="1">
    <location>
        <begin position="7"/>
        <end position="98"/>
    </location>
</feature>